<sequence length="546" mass="61432">MTLFPTRFLSKGMSSSKLLALLTLFFTVVMNYAFYKTVLALYPNIDMFALSLPFAMFFILYAAFQILALPYLHKILMPLLLLLSASIGYNALFYNVYFDTNMLENVLQTSFTEASKLVTFSYILWIVVFGVVPSLLYVMVKVNYRTWYKEIGVRLLLIALSAAVIGGIAKFYYQDYASFFRNNKQVVNLIVPSNFIGAGINEVKRIQQANRPFEQIGLDAQQVKSDGQKRRVLVLVVGETTRAQNWGLNGYQVNGQPRQTTPKLAALGSELVNYPQVTSCGTATAVSVPCMFSVMDRSNFNSSVAQKQDNLLDIAQRSGINILWLDNDTGCKGVCDRVLTENLTGTNSAEFCRNGECLDDILLQNFEQRLQADPNKDLIVVLHTMGSHGPTYFERYTPEYRQFTPTCDTQDIAKCSKEQLVNTYDNGILYIDQFLDQVITTLKKQPNFDSALLYVSDHGESLGENGMYLHGTPYSIAPDEQTHVPAVFWASQGWQAQRNLDLSCLQKNANATAYSQDNYFHSILGLMQIKTTVYNPTMDIFAGCSR</sequence>
<dbReference type="InterPro" id="IPR000917">
    <property type="entry name" value="Sulfatase_N"/>
</dbReference>
<dbReference type="PANTHER" id="PTHR30443:SF0">
    <property type="entry name" value="PHOSPHOETHANOLAMINE TRANSFERASE EPTA"/>
    <property type="match status" value="1"/>
</dbReference>
<dbReference type="Pfam" id="PF00884">
    <property type="entry name" value="Sulfatase"/>
    <property type="match status" value="1"/>
</dbReference>
<dbReference type="AlphaFoldDB" id="A0A4R3XZS2"/>
<reference evidence="11 13" key="1">
    <citation type="submission" date="2019-03" db="EMBL/GenBank/DDBJ databases">
        <title>Genomic Encyclopedia of Type Strains, Phase IV (KMG-IV): sequencing the most valuable type-strain genomes for metagenomic binning, comparative biology and taxonomic classification.</title>
        <authorList>
            <person name="Goeker M."/>
        </authorList>
    </citation>
    <scope>NUCLEOTIDE SEQUENCE [LARGE SCALE GENOMIC DNA]</scope>
    <source>
        <strain evidence="11 13">DSM 28140</strain>
    </source>
</reference>
<dbReference type="Pfam" id="PF08019">
    <property type="entry name" value="EptA_B_N"/>
    <property type="match status" value="1"/>
</dbReference>
<feature type="transmembrane region" description="Helical" evidence="8">
    <location>
        <begin position="151"/>
        <end position="173"/>
    </location>
</feature>
<evidence type="ECO:0000313" key="13">
    <source>
        <dbReference type="Proteomes" id="UP000294619"/>
    </source>
</evidence>
<reference evidence="12 14" key="2">
    <citation type="submission" date="2019-05" db="EMBL/GenBank/DDBJ databases">
        <title>Pasteurellaceae isolates from reptiles.</title>
        <authorList>
            <person name="Bojesen A.M."/>
            <person name="Lund E."/>
        </authorList>
    </citation>
    <scope>NUCLEOTIDE SEQUENCE [LARGE SCALE GENOMIC DNA]</scope>
    <source>
        <strain evidence="12 14">ELNT2x</strain>
    </source>
</reference>
<dbReference type="GO" id="GO:0016776">
    <property type="term" value="F:phosphotransferase activity, phosphate group as acceptor"/>
    <property type="evidence" value="ECO:0007669"/>
    <property type="project" value="TreeGrafter"/>
</dbReference>
<dbReference type="Gene3D" id="3.40.720.10">
    <property type="entry name" value="Alkaline Phosphatase, subunit A"/>
    <property type="match status" value="1"/>
</dbReference>
<dbReference type="GO" id="GO:0005886">
    <property type="term" value="C:plasma membrane"/>
    <property type="evidence" value="ECO:0007669"/>
    <property type="project" value="UniProtKB-SubCell"/>
</dbReference>
<feature type="domain" description="Sulfatase N-terminal" evidence="9">
    <location>
        <begin position="233"/>
        <end position="529"/>
    </location>
</feature>
<gene>
    <name evidence="11" type="ORF">EDC16_11081</name>
    <name evidence="12" type="ORF">FHQ21_04925</name>
</gene>
<dbReference type="EMBL" id="VDGV01000032">
    <property type="protein sequence ID" value="TNG92375.1"/>
    <property type="molecule type" value="Genomic_DNA"/>
</dbReference>
<dbReference type="InterPro" id="IPR058130">
    <property type="entry name" value="PEA_transf_C"/>
</dbReference>
<dbReference type="EMBL" id="SMCP01000010">
    <property type="protein sequence ID" value="TCV84850.1"/>
    <property type="molecule type" value="Genomic_DNA"/>
</dbReference>
<keyword evidence="3" id="KW-0997">Cell inner membrane</keyword>
<name>A0A4R3XZS2_9PAST</name>
<evidence type="ECO:0000313" key="12">
    <source>
        <dbReference type="EMBL" id="TNG92375.1"/>
    </source>
</evidence>
<dbReference type="InterPro" id="IPR017850">
    <property type="entry name" value="Alkaline_phosphatase_core_sf"/>
</dbReference>
<evidence type="ECO:0000259" key="9">
    <source>
        <dbReference type="Pfam" id="PF00884"/>
    </source>
</evidence>
<keyword evidence="14" id="KW-1185">Reference proteome</keyword>
<dbReference type="GO" id="GO:0009244">
    <property type="term" value="P:lipopolysaccharide core region biosynthetic process"/>
    <property type="evidence" value="ECO:0007669"/>
    <property type="project" value="TreeGrafter"/>
</dbReference>
<feature type="transmembrane region" description="Helical" evidence="8">
    <location>
        <begin position="79"/>
        <end position="97"/>
    </location>
</feature>
<evidence type="ECO:0000256" key="7">
    <source>
        <dbReference type="ARBA" id="ARBA00023136"/>
    </source>
</evidence>
<comment type="subcellular location">
    <subcellularLocation>
        <location evidence="1">Cell inner membrane</location>
        <topology evidence="1">Multi-pass membrane protein</topology>
    </subcellularLocation>
</comment>
<dbReference type="InterPro" id="IPR012549">
    <property type="entry name" value="EptA-like_N"/>
</dbReference>
<organism evidence="11 13">
    <name type="scientific">Testudinibacter aquarius</name>
    <dbReference type="NCBI Taxonomy" id="1524974"/>
    <lineage>
        <taxon>Bacteria</taxon>
        <taxon>Pseudomonadati</taxon>
        <taxon>Pseudomonadota</taxon>
        <taxon>Gammaproteobacteria</taxon>
        <taxon>Pasteurellales</taxon>
        <taxon>Pasteurellaceae</taxon>
        <taxon>Testudinibacter</taxon>
    </lineage>
</organism>
<keyword evidence="4 11" id="KW-0808">Transferase</keyword>
<feature type="domain" description="Phosphoethanolamine transferase N-terminal" evidence="10">
    <location>
        <begin position="56"/>
        <end position="204"/>
    </location>
</feature>
<dbReference type="SUPFAM" id="SSF53649">
    <property type="entry name" value="Alkaline phosphatase-like"/>
    <property type="match status" value="1"/>
</dbReference>
<keyword evidence="5 8" id="KW-0812">Transmembrane</keyword>
<evidence type="ECO:0000256" key="6">
    <source>
        <dbReference type="ARBA" id="ARBA00022989"/>
    </source>
</evidence>
<protein>
    <submittedName>
        <fullName evidence="11">Lipid A ethanolaminephosphotransferase</fullName>
    </submittedName>
    <submittedName>
        <fullName evidence="12">Phosphoethanolamine--lipid A transferase</fullName>
    </submittedName>
</protein>
<evidence type="ECO:0000256" key="2">
    <source>
        <dbReference type="ARBA" id="ARBA00022475"/>
    </source>
</evidence>
<dbReference type="NCBIfam" id="NF028537">
    <property type="entry name" value="P_eth_NH2_trans"/>
    <property type="match status" value="1"/>
</dbReference>
<evidence type="ECO:0000259" key="10">
    <source>
        <dbReference type="Pfam" id="PF08019"/>
    </source>
</evidence>
<comment type="caution">
    <text evidence="11">The sequence shown here is derived from an EMBL/GenBank/DDBJ whole genome shotgun (WGS) entry which is preliminary data.</text>
</comment>
<dbReference type="Proteomes" id="UP000294619">
    <property type="component" value="Unassembled WGS sequence"/>
</dbReference>
<evidence type="ECO:0000313" key="14">
    <source>
        <dbReference type="Proteomes" id="UP000305526"/>
    </source>
</evidence>
<evidence type="ECO:0000256" key="5">
    <source>
        <dbReference type="ARBA" id="ARBA00022692"/>
    </source>
</evidence>
<dbReference type="Proteomes" id="UP000305526">
    <property type="component" value="Unassembled WGS sequence"/>
</dbReference>
<feature type="transmembrane region" description="Helical" evidence="8">
    <location>
        <begin position="117"/>
        <end position="139"/>
    </location>
</feature>
<evidence type="ECO:0000256" key="4">
    <source>
        <dbReference type="ARBA" id="ARBA00022679"/>
    </source>
</evidence>
<evidence type="ECO:0000313" key="11">
    <source>
        <dbReference type="EMBL" id="TCV84850.1"/>
    </source>
</evidence>
<keyword evidence="7 8" id="KW-0472">Membrane</keyword>
<evidence type="ECO:0000256" key="1">
    <source>
        <dbReference type="ARBA" id="ARBA00004429"/>
    </source>
</evidence>
<dbReference type="InterPro" id="IPR040423">
    <property type="entry name" value="PEA_transferase"/>
</dbReference>
<evidence type="ECO:0000256" key="3">
    <source>
        <dbReference type="ARBA" id="ARBA00022519"/>
    </source>
</evidence>
<dbReference type="PANTHER" id="PTHR30443">
    <property type="entry name" value="INNER MEMBRANE PROTEIN"/>
    <property type="match status" value="1"/>
</dbReference>
<accession>A0A4R3XZS2</accession>
<keyword evidence="2" id="KW-1003">Cell membrane</keyword>
<dbReference type="CDD" id="cd16017">
    <property type="entry name" value="LptA"/>
    <property type="match status" value="1"/>
</dbReference>
<feature type="transmembrane region" description="Helical" evidence="8">
    <location>
        <begin position="47"/>
        <end position="72"/>
    </location>
</feature>
<proteinExistence type="predicted"/>
<dbReference type="RefSeq" id="WP_132967778.1">
    <property type="nucleotide sequence ID" value="NZ_LEKL01000028.1"/>
</dbReference>
<evidence type="ECO:0000256" key="8">
    <source>
        <dbReference type="SAM" id="Phobius"/>
    </source>
</evidence>
<keyword evidence="6 8" id="KW-1133">Transmembrane helix</keyword>